<dbReference type="EMBL" id="CP149822">
    <property type="protein sequence ID" value="WZN43183.1"/>
    <property type="molecule type" value="Genomic_DNA"/>
</dbReference>
<protein>
    <submittedName>
        <fullName evidence="1">Uncharacterized protein</fullName>
    </submittedName>
</protein>
<sequence length="179" mass="18778">MHALTAATPVGGGVAGVRVLHAGVRRYADTRVHVLYGLRLGKAVLASGGLGYGKDGPEAEMGSVWEVGKSCRLGVQLRMGAEGAGYGGISLTYGVGLPVELELAAGKEAGYLLSGRVQLMYRPVERFVLVGGYAAGPLLPYCGVGWAAGWWKMGIVGRWHPYLGVSPGIMIGWNGREHN</sequence>
<reference evidence="2" key="1">
    <citation type="submission" date="2024-03" db="EMBL/GenBank/DDBJ databases">
        <title>Chitinophaga horti sp. nov., isolated from garden soil.</title>
        <authorList>
            <person name="Lee D.S."/>
            <person name="Han D.M."/>
            <person name="Baek J.H."/>
            <person name="Choi D.G."/>
            <person name="Jeon J.H."/>
            <person name="Jeon C.O."/>
        </authorList>
    </citation>
    <scope>NUCLEOTIDE SEQUENCE [LARGE SCALE GENOMIC DNA]</scope>
    <source>
        <strain evidence="2">GPA1</strain>
    </source>
</reference>
<organism evidence="1 2">
    <name type="scientific">Chitinophaga pollutisoli</name>
    <dbReference type="NCBI Taxonomy" id="3133966"/>
    <lineage>
        <taxon>Bacteria</taxon>
        <taxon>Pseudomonadati</taxon>
        <taxon>Bacteroidota</taxon>
        <taxon>Chitinophagia</taxon>
        <taxon>Chitinophagales</taxon>
        <taxon>Chitinophagaceae</taxon>
        <taxon>Chitinophaga</taxon>
    </lineage>
</organism>
<gene>
    <name evidence="1" type="ORF">WJU16_09075</name>
</gene>
<evidence type="ECO:0000313" key="1">
    <source>
        <dbReference type="EMBL" id="WZN43183.1"/>
    </source>
</evidence>
<proteinExistence type="predicted"/>
<dbReference type="RefSeq" id="WP_341838001.1">
    <property type="nucleotide sequence ID" value="NZ_CP149822.1"/>
</dbReference>
<accession>A0ABZ2YU45</accession>
<name>A0ABZ2YU45_9BACT</name>
<keyword evidence="2" id="KW-1185">Reference proteome</keyword>
<evidence type="ECO:0000313" key="2">
    <source>
        <dbReference type="Proteomes" id="UP001485459"/>
    </source>
</evidence>
<dbReference type="Proteomes" id="UP001485459">
    <property type="component" value="Chromosome"/>
</dbReference>